<gene>
    <name evidence="2" type="ORF">MEDL_32345</name>
</gene>
<feature type="region of interest" description="Disordered" evidence="1">
    <location>
        <begin position="22"/>
        <end position="96"/>
    </location>
</feature>
<proteinExistence type="predicted"/>
<accession>A0A8S3SE90</accession>
<feature type="compositionally biased region" description="Basic and acidic residues" evidence="1">
    <location>
        <begin position="59"/>
        <end position="68"/>
    </location>
</feature>
<evidence type="ECO:0000313" key="2">
    <source>
        <dbReference type="EMBL" id="CAG2218752.1"/>
    </source>
</evidence>
<dbReference type="Proteomes" id="UP000683360">
    <property type="component" value="Unassembled WGS sequence"/>
</dbReference>
<organism evidence="2 3">
    <name type="scientific">Mytilus edulis</name>
    <name type="common">Blue mussel</name>
    <dbReference type="NCBI Taxonomy" id="6550"/>
    <lineage>
        <taxon>Eukaryota</taxon>
        <taxon>Metazoa</taxon>
        <taxon>Spiralia</taxon>
        <taxon>Lophotrochozoa</taxon>
        <taxon>Mollusca</taxon>
        <taxon>Bivalvia</taxon>
        <taxon>Autobranchia</taxon>
        <taxon>Pteriomorphia</taxon>
        <taxon>Mytilida</taxon>
        <taxon>Mytiloidea</taxon>
        <taxon>Mytilidae</taxon>
        <taxon>Mytilinae</taxon>
        <taxon>Mytilus</taxon>
    </lineage>
</organism>
<feature type="compositionally biased region" description="Basic and acidic residues" evidence="1">
    <location>
        <begin position="22"/>
        <end position="39"/>
    </location>
</feature>
<evidence type="ECO:0000256" key="1">
    <source>
        <dbReference type="SAM" id="MobiDB-lite"/>
    </source>
</evidence>
<feature type="compositionally biased region" description="Basic residues" evidence="1">
    <location>
        <begin position="40"/>
        <end position="49"/>
    </location>
</feature>
<evidence type="ECO:0000313" key="3">
    <source>
        <dbReference type="Proteomes" id="UP000683360"/>
    </source>
</evidence>
<name>A0A8S3SE90_MYTED</name>
<dbReference type="AlphaFoldDB" id="A0A8S3SE90"/>
<reference evidence="2" key="1">
    <citation type="submission" date="2021-03" db="EMBL/GenBank/DDBJ databases">
        <authorList>
            <person name="Bekaert M."/>
        </authorList>
    </citation>
    <scope>NUCLEOTIDE SEQUENCE</scope>
</reference>
<dbReference type="EMBL" id="CAJPWZ010001607">
    <property type="protein sequence ID" value="CAG2218752.1"/>
    <property type="molecule type" value="Genomic_DNA"/>
</dbReference>
<sequence length="435" mass="51326">MKKKRRKNLKEKEISREKEMIKKLIEEENRKHNKSDKSSKPKTSKPRKSKPIEETDGDAFEHRYNEKKISKKQRRADYKTHNSSQDDSAEEEDSQKRVDYNKKIGRGKSIERGQALIFIFPGKLQLMDVMKIESNVKPVRFDEIALKFIHNLVMINFTCRDKMVHDQIEVLRREKLEVTEDESKEADYLDDLLSCDIKDDNIVVMLDINLLDDPTIENQLRVLHTAGSGMILAIDAITESKNSVKRKLQKYFDSFLRRKLPFPNSAVKDDVVPLQGKLWRTWSEKLKNVNKASEHKTLQELGTIRDEMKNERIQQLQICENLRPLMKLFLFNLAELISSDHDCIVFVLWLKQYLDDRSRNTLPKLLSKYQSDWQALKAARDKREMKDVDSMRKQLDQSEYNLAEASFDLNIYPAKWVNCMKQLLNVQLKRQTYMI</sequence>
<comment type="caution">
    <text evidence="2">The sequence shown here is derived from an EMBL/GenBank/DDBJ whole genome shotgun (WGS) entry which is preliminary data.</text>
</comment>
<keyword evidence="3" id="KW-1185">Reference proteome</keyword>
<protein>
    <submittedName>
        <fullName evidence="2">Uncharacterized protein</fullName>
    </submittedName>
</protein>